<sequence>MPDFQEIFTELKTDILDLAKLTFKNYKDDASKDVKDFLAKSEEKLKRWTLLLTNNDINKDEFEVLVKGLKDGAEMKLLKQTGLAKVRIDEFKNSLINLITDTVFKFL</sequence>
<evidence type="ECO:0000313" key="1">
    <source>
        <dbReference type="EMBL" id="MCO4292643.1"/>
    </source>
</evidence>
<reference evidence="1" key="1">
    <citation type="submission" date="2022-06" db="EMBL/GenBank/DDBJ databases">
        <title>Solitalea sp. MAHUQ-68 isolated from rhizospheric soil.</title>
        <authorList>
            <person name="Huq M.A."/>
        </authorList>
    </citation>
    <scope>NUCLEOTIDE SEQUENCE</scope>
    <source>
        <strain evidence="1">MAHUQ-68</strain>
    </source>
</reference>
<protein>
    <submittedName>
        <fullName evidence="1">Uncharacterized protein</fullName>
    </submittedName>
</protein>
<dbReference type="RefSeq" id="WP_252587137.1">
    <property type="nucleotide sequence ID" value="NZ_JAMWYS010000025.1"/>
</dbReference>
<accession>A0A9X2JC33</accession>
<name>A0A9X2JC33_9SPHI</name>
<gene>
    <name evidence="1" type="ORF">NF867_07205</name>
</gene>
<keyword evidence="2" id="KW-1185">Reference proteome</keyword>
<proteinExistence type="predicted"/>
<organism evidence="1 2">
    <name type="scientific">Solitalea agri</name>
    <dbReference type="NCBI Taxonomy" id="2953739"/>
    <lineage>
        <taxon>Bacteria</taxon>
        <taxon>Pseudomonadati</taxon>
        <taxon>Bacteroidota</taxon>
        <taxon>Sphingobacteriia</taxon>
        <taxon>Sphingobacteriales</taxon>
        <taxon>Sphingobacteriaceae</taxon>
        <taxon>Solitalea</taxon>
    </lineage>
</organism>
<evidence type="ECO:0000313" key="2">
    <source>
        <dbReference type="Proteomes" id="UP001155182"/>
    </source>
</evidence>
<dbReference type="EMBL" id="JAMWYS010000025">
    <property type="protein sequence ID" value="MCO4292643.1"/>
    <property type="molecule type" value="Genomic_DNA"/>
</dbReference>
<dbReference type="Proteomes" id="UP001155182">
    <property type="component" value="Unassembled WGS sequence"/>
</dbReference>
<dbReference type="AlphaFoldDB" id="A0A9X2JC33"/>
<comment type="caution">
    <text evidence="1">The sequence shown here is derived from an EMBL/GenBank/DDBJ whole genome shotgun (WGS) entry which is preliminary data.</text>
</comment>